<dbReference type="Pfam" id="PF13561">
    <property type="entry name" value="adh_short_C2"/>
    <property type="match status" value="1"/>
</dbReference>
<dbReference type="Gene3D" id="3.40.50.720">
    <property type="entry name" value="NAD(P)-binding Rossmann-like Domain"/>
    <property type="match status" value="1"/>
</dbReference>
<sequence>MNKKIILVTGGSGLIGREVVSHIMAKQAVPVNMDIRASGVEGVDEVEGDVTRVDDLISAVAYVKKEYGSIDGLVTSAYPRTEDWGLAFEDIKPESLKKNMDWQLGSSFLLNQQVLKHMRQQRGGSIVNIASTYGVVGNDFTIYEGTDMNPPAAYPAIKGGIINMTRYLASLYGQYNVRVNCVSPGGIFDNQPDPFVRAYEKKTPLKRMGRPDDIAPAVWFLLSDDAKYITGQNLIVDGGWTAI</sequence>
<evidence type="ECO:0000256" key="2">
    <source>
        <dbReference type="ARBA" id="ARBA00023002"/>
    </source>
</evidence>
<reference evidence="3" key="1">
    <citation type="submission" date="2021-02" db="EMBL/GenBank/DDBJ databases">
        <title>Natronogracilivirga saccharolytica gen. nov. sp. nov. a new anaerobic, haloalkiliphilic carbohydrate-fermenting bacterium from soda lake and proposing of Cyclonatronumiaceae fam. nov. in the phylum Balneolaeota.</title>
        <authorList>
            <person name="Zhilina T.N."/>
            <person name="Sorokin D.Y."/>
            <person name="Zavarzina D.G."/>
            <person name="Toshchakov S.V."/>
            <person name="Kublanov I.V."/>
        </authorList>
    </citation>
    <scope>NUCLEOTIDE SEQUENCE</scope>
    <source>
        <strain evidence="3">Z-1702</strain>
    </source>
</reference>
<evidence type="ECO:0000313" key="3">
    <source>
        <dbReference type="EMBL" id="MBP3193955.1"/>
    </source>
</evidence>
<dbReference type="PRINTS" id="PR00081">
    <property type="entry name" value="GDHRDH"/>
</dbReference>
<dbReference type="PANTHER" id="PTHR42760:SF133">
    <property type="entry name" value="3-OXOACYL-[ACYL-CARRIER-PROTEIN] REDUCTASE"/>
    <property type="match status" value="1"/>
</dbReference>
<name>A0A8J7UVZ5_9BACT</name>
<dbReference type="SUPFAM" id="SSF51735">
    <property type="entry name" value="NAD(P)-binding Rossmann-fold domains"/>
    <property type="match status" value="1"/>
</dbReference>
<gene>
    <name evidence="3" type="ORF">NATSA_14855</name>
</gene>
<dbReference type="InterPro" id="IPR036291">
    <property type="entry name" value="NAD(P)-bd_dom_sf"/>
</dbReference>
<dbReference type="AlphaFoldDB" id="A0A8J7UVZ5"/>
<protein>
    <submittedName>
        <fullName evidence="3">SDR family oxidoreductase</fullName>
    </submittedName>
</protein>
<keyword evidence="2" id="KW-0560">Oxidoreductase</keyword>
<dbReference type="InterPro" id="IPR002347">
    <property type="entry name" value="SDR_fam"/>
</dbReference>
<keyword evidence="4" id="KW-1185">Reference proteome</keyword>
<accession>A0A8J7UVZ5</accession>
<evidence type="ECO:0000313" key="4">
    <source>
        <dbReference type="Proteomes" id="UP000673975"/>
    </source>
</evidence>
<evidence type="ECO:0000256" key="1">
    <source>
        <dbReference type="ARBA" id="ARBA00006484"/>
    </source>
</evidence>
<dbReference type="Proteomes" id="UP000673975">
    <property type="component" value="Unassembled WGS sequence"/>
</dbReference>
<comment type="caution">
    <text evidence="3">The sequence shown here is derived from an EMBL/GenBank/DDBJ whole genome shotgun (WGS) entry which is preliminary data.</text>
</comment>
<dbReference type="GO" id="GO:0016616">
    <property type="term" value="F:oxidoreductase activity, acting on the CH-OH group of donors, NAD or NADP as acceptor"/>
    <property type="evidence" value="ECO:0007669"/>
    <property type="project" value="TreeGrafter"/>
</dbReference>
<dbReference type="RefSeq" id="WP_210513415.1">
    <property type="nucleotide sequence ID" value="NZ_JAFIDN010000018.1"/>
</dbReference>
<organism evidence="3 4">
    <name type="scientific">Natronogracilivirga saccharolytica</name>
    <dbReference type="NCBI Taxonomy" id="2812953"/>
    <lineage>
        <taxon>Bacteria</taxon>
        <taxon>Pseudomonadati</taxon>
        <taxon>Balneolota</taxon>
        <taxon>Balneolia</taxon>
        <taxon>Balneolales</taxon>
        <taxon>Cyclonatronaceae</taxon>
        <taxon>Natronogracilivirga</taxon>
    </lineage>
</organism>
<dbReference type="EMBL" id="JAFIDN010000018">
    <property type="protein sequence ID" value="MBP3193955.1"/>
    <property type="molecule type" value="Genomic_DNA"/>
</dbReference>
<comment type="similarity">
    <text evidence="1">Belongs to the short-chain dehydrogenases/reductases (SDR) family.</text>
</comment>
<dbReference type="PRINTS" id="PR00080">
    <property type="entry name" value="SDRFAMILY"/>
</dbReference>
<dbReference type="PANTHER" id="PTHR42760">
    <property type="entry name" value="SHORT-CHAIN DEHYDROGENASES/REDUCTASES FAMILY MEMBER"/>
    <property type="match status" value="1"/>
</dbReference>
<proteinExistence type="inferred from homology"/>